<organism evidence="1 2">
    <name type="scientific">Algivirga pacifica</name>
    <dbReference type="NCBI Taxonomy" id="1162670"/>
    <lineage>
        <taxon>Bacteria</taxon>
        <taxon>Pseudomonadati</taxon>
        <taxon>Bacteroidota</taxon>
        <taxon>Cytophagia</taxon>
        <taxon>Cytophagales</taxon>
        <taxon>Flammeovirgaceae</taxon>
        <taxon>Algivirga</taxon>
    </lineage>
</organism>
<proteinExistence type="predicted"/>
<sequence length="140" mass="16542">MDNDNTIIPYKGVNTLALKESRHYYFKSFKNYTIEEFYKTPISKKTTLNILEIGVFIYFDENDLAEAIEFNNTLNLTFNELELFKLEYSLLLNEFRELDNHLKNDEYGFTSIKFGIGAYISDPNKSFVDSIIIFSKDYYN</sequence>
<protein>
    <submittedName>
        <fullName evidence="1">Uncharacterized protein</fullName>
    </submittedName>
</protein>
<accession>A0ABP9DG82</accession>
<dbReference type="RefSeq" id="WP_345373329.1">
    <property type="nucleotide sequence ID" value="NZ_BAABJX010000048.1"/>
</dbReference>
<dbReference type="EMBL" id="BAABJX010000048">
    <property type="protein sequence ID" value="GAA4843530.1"/>
    <property type="molecule type" value="Genomic_DNA"/>
</dbReference>
<gene>
    <name evidence="1" type="ORF">GCM10023331_30590</name>
</gene>
<name>A0ABP9DG82_9BACT</name>
<dbReference type="Proteomes" id="UP001500298">
    <property type="component" value="Unassembled WGS sequence"/>
</dbReference>
<keyword evidence="2" id="KW-1185">Reference proteome</keyword>
<reference evidence="2" key="1">
    <citation type="journal article" date="2019" name="Int. J. Syst. Evol. Microbiol.">
        <title>The Global Catalogue of Microorganisms (GCM) 10K type strain sequencing project: providing services to taxonomists for standard genome sequencing and annotation.</title>
        <authorList>
            <consortium name="The Broad Institute Genomics Platform"/>
            <consortium name="The Broad Institute Genome Sequencing Center for Infectious Disease"/>
            <person name="Wu L."/>
            <person name="Ma J."/>
        </authorList>
    </citation>
    <scope>NUCLEOTIDE SEQUENCE [LARGE SCALE GENOMIC DNA]</scope>
    <source>
        <strain evidence="2">JCM 18326</strain>
    </source>
</reference>
<comment type="caution">
    <text evidence="1">The sequence shown here is derived from an EMBL/GenBank/DDBJ whole genome shotgun (WGS) entry which is preliminary data.</text>
</comment>
<evidence type="ECO:0000313" key="1">
    <source>
        <dbReference type="EMBL" id="GAA4843530.1"/>
    </source>
</evidence>
<evidence type="ECO:0000313" key="2">
    <source>
        <dbReference type="Proteomes" id="UP001500298"/>
    </source>
</evidence>